<dbReference type="InterPro" id="IPR049504">
    <property type="entry name" value="O-antigen_lig"/>
</dbReference>
<feature type="transmembrane region" description="Helical" evidence="1">
    <location>
        <begin position="296"/>
        <end position="312"/>
    </location>
</feature>
<feature type="transmembrane region" description="Helical" evidence="1">
    <location>
        <begin position="140"/>
        <end position="156"/>
    </location>
</feature>
<feature type="transmembrane region" description="Helical" evidence="1">
    <location>
        <begin position="200"/>
        <end position="220"/>
    </location>
</feature>
<feature type="transmembrane region" description="Helical" evidence="1">
    <location>
        <begin position="6"/>
        <end position="24"/>
    </location>
</feature>
<feature type="transmembrane region" description="Helical" evidence="1">
    <location>
        <begin position="71"/>
        <end position="94"/>
    </location>
</feature>
<organism evidence="2 3">
    <name type="scientific">Campylobacter geochelonis</name>
    <dbReference type="NCBI Taxonomy" id="1780362"/>
    <lineage>
        <taxon>Bacteria</taxon>
        <taxon>Pseudomonadati</taxon>
        <taxon>Campylobacterota</taxon>
        <taxon>Epsilonproteobacteria</taxon>
        <taxon>Campylobacterales</taxon>
        <taxon>Campylobacteraceae</taxon>
        <taxon>Campylobacter</taxon>
    </lineage>
</organism>
<accession>A0A128EJL4</accession>
<keyword evidence="1" id="KW-0472">Membrane</keyword>
<feature type="transmembrane region" description="Helical" evidence="1">
    <location>
        <begin position="101"/>
        <end position="134"/>
    </location>
</feature>
<feature type="transmembrane region" description="Helical" evidence="1">
    <location>
        <begin position="36"/>
        <end position="59"/>
    </location>
</feature>
<dbReference type="EMBL" id="FIZP01000015">
    <property type="protein sequence ID" value="CZE49135.1"/>
    <property type="molecule type" value="Genomic_DNA"/>
</dbReference>
<keyword evidence="3" id="KW-1185">Reference proteome</keyword>
<name>A0A128EJL4_9BACT</name>
<keyword evidence="1" id="KW-1133">Transmembrane helix</keyword>
<feature type="transmembrane region" description="Helical" evidence="1">
    <location>
        <begin position="240"/>
        <end position="263"/>
    </location>
</feature>
<dbReference type="Proteomes" id="UP000069632">
    <property type="component" value="Unassembled WGS sequence"/>
</dbReference>
<feature type="transmembrane region" description="Helical" evidence="1">
    <location>
        <begin position="270"/>
        <end position="290"/>
    </location>
</feature>
<reference evidence="2 3" key="1">
    <citation type="submission" date="2016-02" db="EMBL/GenBank/DDBJ databases">
        <authorList>
            <consortium name="Pathogen Informatics"/>
        </authorList>
    </citation>
    <scope>NUCLEOTIDE SEQUENCE [LARGE SCALE GENOMIC DNA]</scope>
    <source>
        <strain evidence="2 3">RC20</strain>
    </source>
</reference>
<gene>
    <name evidence="2" type="ORF">ERS672216_01768</name>
</gene>
<keyword evidence="1" id="KW-0812">Transmembrane</keyword>
<proteinExistence type="predicted"/>
<dbReference type="Pfam" id="PF13425">
    <property type="entry name" value="O-antigen_lig"/>
    <property type="match status" value="1"/>
</dbReference>
<protein>
    <submittedName>
        <fullName evidence="2">Uncharacterized protein</fullName>
    </submittedName>
</protein>
<evidence type="ECO:0000313" key="2">
    <source>
        <dbReference type="EMBL" id="CZE49135.1"/>
    </source>
</evidence>
<sequence length="317" mass="36214">MIGLIYSYKIIYLFLLFFSIYVLLIKKYINYSFLLININICIALTSIILITSFVFNIGFPTYIDGAFGTKGFFAAGNGLGIYLGIGLLISIFYYSNTKNKYLFLVCILNICALSLIGTKTTFLFLTAGLVFLCFYFDNKLLSVILSIIIIICLFVFKDSIASLLSKMFDVVLFRFNNSGSFSHFLLSSRDSYLIEAFKHVNYDGMYIIRIFFGLGAYYSFRNFDDYTIGIDILESDVSDIFFMYGINILVIYLFIMCFIVKFFIIKKQYLLMFASIMLFGHSILAGHVLFNGMSGIMIPLIVIIGIFSNNTRKRLSL</sequence>
<dbReference type="AlphaFoldDB" id="A0A128EJL4"/>
<evidence type="ECO:0000313" key="3">
    <source>
        <dbReference type="Proteomes" id="UP000069632"/>
    </source>
</evidence>
<evidence type="ECO:0000256" key="1">
    <source>
        <dbReference type="SAM" id="Phobius"/>
    </source>
</evidence>